<keyword evidence="3" id="KW-0540">Nuclease</keyword>
<dbReference type="PANTHER" id="PTHR30408:SF12">
    <property type="entry name" value="TYPE I RESTRICTION ENZYME MJAVIII SPECIFICITY SUBUNIT"/>
    <property type="match status" value="1"/>
</dbReference>
<dbReference type="GO" id="GO:0009307">
    <property type="term" value="P:DNA restriction-modification system"/>
    <property type="evidence" value="ECO:0007669"/>
    <property type="project" value="UniProtKB-KW"/>
</dbReference>
<evidence type="ECO:0000313" key="4">
    <source>
        <dbReference type="Proteomes" id="UP001042704"/>
    </source>
</evidence>
<organism evidence="3 4">
    <name type="scientific">Methanofollis aquaemaris</name>
    <dbReference type="NCBI Taxonomy" id="126734"/>
    <lineage>
        <taxon>Archaea</taxon>
        <taxon>Methanobacteriati</taxon>
        <taxon>Methanobacteriota</taxon>
        <taxon>Stenosarchaea group</taxon>
        <taxon>Methanomicrobia</taxon>
        <taxon>Methanomicrobiales</taxon>
        <taxon>Methanomicrobiaceae</taxon>
        <taxon>Methanofollis</taxon>
    </lineage>
</organism>
<keyword evidence="4" id="KW-1185">Reference proteome</keyword>
<protein>
    <submittedName>
        <fullName evidence="3">Restriction endonuclease subunit S</fullName>
    </submittedName>
</protein>
<keyword evidence="3" id="KW-0378">Hydrolase</keyword>
<dbReference type="AlphaFoldDB" id="A0A8A3S3D6"/>
<dbReference type="KEGG" id="maqe:RJ40_00895"/>
<dbReference type="InterPro" id="IPR052021">
    <property type="entry name" value="Type-I_RS_S_subunit"/>
</dbReference>
<gene>
    <name evidence="3" type="ORF">RJ40_00895</name>
</gene>
<dbReference type="PANTHER" id="PTHR30408">
    <property type="entry name" value="TYPE-1 RESTRICTION ENZYME ECOKI SPECIFICITY PROTEIN"/>
    <property type="match status" value="1"/>
</dbReference>
<keyword evidence="3" id="KW-0255">Endonuclease</keyword>
<dbReference type="CDD" id="cd16961">
    <property type="entry name" value="RMtype1_S_TRD-CR_like"/>
    <property type="match status" value="1"/>
</dbReference>
<evidence type="ECO:0000256" key="2">
    <source>
        <dbReference type="ARBA" id="ARBA00023125"/>
    </source>
</evidence>
<dbReference type="RefSeq" id="WP_265581466.1">
    <property type="nucleotide sequence ID" value="NZ_CP036172.1"/>
</dbReference>
<reference evidence="3" key="1">
    <citation type="journal article" date="2001" name="Int. J. Syst. Evol. Microbiol.">
        <title>Methanofollis aquaemaris sp. nov., a methanogen isolated from an aquaculture fish pond.</title>
        <authorList>
            <person name="Lai M.C."/>
            <person name="Chen S.C."/>
        </authorList>
    </citation>
    <scope>NUCLEOTIDE SEQUENCE</scope>
    <source>
        <strain evidence="3">N2F9704</strain>
    </source>
</reference>
<dbReference type="EMBL" id="CP036172">
    <property type="protein sequence ID" value="QSZ66156.1"/>
    <property type="molecule type" value="Genomic_DNA"/>
</dbReference>
<proteinExistence type="predicted"/>
<accession>A0A8A3S3D6</accession>
<keyword evidence="2" id="KW-0238">DNA-binding</keyword>
<name>A0A8A3S3D6_9EURY</name>
<dbReference type="Gene3D" id="3.90.220.20">
    <property type="entry name" value="DNA methylase specificity domains"/>
    <property type="match status" value="1"/>
</dbReference>
<reference evidence="3" key="2">
    <citation type="submission" date="2019-02" db="EMBL/GenBank/DDBJ databases">
        <authorList>
            <person name="Chen S.-C."/>
            <person name="Chien H.-H."/>
            <person name="Lai M.-C."/>
        </authorList>
    </citation>
    <scope>NUCLEOTIDE SEQUENCE</scope>
    <source>
        <strain evidence="3">N2F9704</strain>
    </source>
</reference>
<evidence type="ECO:0000313" key="3">
    <source>
        <dbReference type="EMBL" id="QSZ66156.1"/>
    </source>
</evidence>
<keyword evidence="1" id="KW-0680">Restriction system</keyword>
<dbReference type="SUPFAM" id="SSF116734">
    <property type="entry name" value="DNA methylase specificity domain"/>
    <property type="match status" value="1"/>
</dbReference>
<dbReference type="GO" id="GO:0004519">
    <property type="term" value="F:endonuclease activity"/>
    <property type="evidence" value="ECO:0007669"/>
    <property type="project" value="UniProtKB-KW"/>
</dbReference>
<sequence>MHPLHKDSIPQKPLKDLLNKKVTGLSSYYLKPEENDPTVEIPLINLGDLVDGIIDTETVKTTPVRKTGKLEKDTLLSGDVVLTLRGPPFRAAVGGDDVVGAALNATLVGLRCSELMRPEILAAWFNSSAGQRALTRRAGGSTLMSISLDELVQIEIPIPPMAQQDLMSKYLALTSEYSRILRREQKLQDSIVNSMMNSL</sequence>
<dbReference type="GO" id="GO:0003677">
    <property type="term" value="F:DNA binding"/>
    <property type="evidence" value="ECO:0007669"/>
    <property type="project" value="UniProtKB-KW"/>
</dbReference>
<dbReference type="InterPro" id="IPR044946">
    <property type="entry name" value="Restrct_endonuc_typeI_TRD_sf"/>
</dbReference>
<evidence type="ECO:0000256" key="1">
    <source>
        <dbReference type="ARBA" id="ARBA00022747"/>
    </source>
</evidence>
<dbReference type="GeneID" id="76422865"/>
<dbReference type="Proteomes" id="UP001042704">
    <property type="component" value="Chromosome"/>
</dbReference>